<dbReference type="Gene3D" id="1.20.1720.10">
    <property type="entry name" value="Multidrug resistance protein D"/>
    <property type="match status" value="1"/>
</dbReference>
<dbReference type="Gene3D" id="1.20.1250.20">
    <property type="entry name" value="MFS general substrate transporter like domains"/>
    <property type="match status" value="1"/>
</dbReference>
<evidence type="ECO:0000256" key="4">
    <source>
        <dbReference type="ARBA" id="ARBA00022989"/>
    </source>
</evidence>
<organism evidence="10 11">
    <name type="scientific">Eremothecium gossypii (strain ATCC 10895 / CBS 109.51 / FGSC 9923 / NRRL Y-1056)</name>
    <name type="common">Yeast</name>
    <name type="synonym">Ashbya gossypii</name>
    <dbReference type="NCBI Taxonomy" id="284811"/>
    <lineage>
        <taxon>Eukaryota</taxon>
        <taxon>Fungi</taxon>
        <taxon>Dikarya</taxon>
        <taxon>Ascomycota</taxon>
        <taxon>Saccharomycotina</taxon>
        <taxon>Saccharomycetes</taxon>
        <taxon>Saccharomycetales</taxon>
        <taxon>Saccharomycetaceae</taxon>
        <taxon>Eremothecium</taxon>
    </lineage>
</organism>
<feature type="region of interest" description="Disordered" evidence="7">
    <location>
        <begin position="75"/>
        <end position="141"/>
    </location>
</feature>
<feature type="transmembrane region" description="Helical" evidence="8">
    <location>
        <begin position="286"/>
        <end position="309"/>
    </location>
</feature>
<dbReference type="PROSITE" id="PS50850">
    <property type="entry name" value="MFS"/>
    <property type="match status" value="1"/>
</dbReference>
<proteinExistence type="inferred from homology"/>
<feature type="transmembrane region" description="Helical" evidence="8">
    <location>
        <begin position="315"/>
        <end position="337"/>
    </location>
</feature>
<dbReference type="GeneID" id="4623163"/>
<feature type="transmembrane region" description="Helical" evidence="8">
    <location>
        <begin position="489"/>
        <end position="512"/>
    </location>
</feature>
<feature type="transmembrane region" description="Helical" evidence="8">
    <location>
        <begin position="226"/>
        <end position="247"/>
    </location>
</feature>
<feature type="transmembrane region" description="Helical" evidence="8">
    <location>
        <begin position="253"/>
        <end position="274"/>
    </location>
</feature>
<evidence type="ECO:0000256" key="5">
    <source>
        <dbReference type="ARBA" id="ARBA00023136"/>
    </source>
</evidence>
<dbReference type="Pfam" id="PF07690">
    <property type="entry name" value="MFS_1"/>
    <property type="match status" value="1"/>
</dbReference>
<keyword evidence="5 8" id="KW-0472">Membrane</keyword>
<feature type="transmembrane region" description="Helical" evidence="8">
    <location>
        <begin position="442"/>
        <end position="468"/>
    </location>
</feature>
<dbReference type="GO" id="GO:0015837">
    <property type="term" value="P:amine transport"/>
    <property type="evidence" value="ECO:0000318"/>
    <property type="project" value="GO_Central"/>
</dbReference>
<dbReference type="FunFam" id="1.20.1720.10:FF:000009">
    <property type="entry name" value="MFS multidrug transporter"/>
    <property type="match status" value="1"/>
</dbReference>
<dbReference type="GO" id="GO:0005886">
    <property type="term" value="C:plasma membrane"/>
    <property type="evidence" value="ECO:0000318"/>
    <property type="project" value="GO_Central"/>
</dbReference>
<dbReference type="HOGENOM" id="CLU_008455_8_7_1"/>
<feature type="transmembrane region" description="Helical" evidence="8">
    <location>
        <begin position="518"/>
        <end position="537"/>
    </location>
</feature>
<evidence type="ECO:0000313" key="11">
    <source>
        <dbReference type="Proteomes" id="UP000000591"/>
    </source>
</evidence>
<evidence type="ECO:0000256" key="2">
    <source>
        <dbReference type="ARBA" id="ARBA00022448"/>
    </source>
</evidence>
<feature type="compositionally biased region" description="Basic and acidic residues" evidence="7">
    <location>
        <begin position="80"/>
        <end position="102"/>
    </location>
</feature>
<dbReference type="InterPro" id="IPR011701">
    <property type="entry name" value="MFS"/>
</dbReference>
<keyword evidence="3 8" id="KW-0812">Transmembrane</keyword>
<evidence type="ECO:0000256" key="6">
    <source>
        <dbReference type="ARBA" id="ARBA00038347"/>
    </source>
</evidence>
<feature type="domain" description="Major facilitator superfamily (MFS) profile" evidence="9">
    <location>
        <begin position="161"/>
        <end position="610"/>
    </location>
</feature>
<feature type="transmembrane region" description="Helical" evidence="8">
    <location>
        <begin position="557"/>
        <end position="576"/>
    </location>
</feature>
<dbReference type="FunFam" id="1.20.1250.20:FF:001122">
    <property type="entry name" value="Multidrug transporter DTR1"/>
    <property type="match status" value="1"/>
</dbReference>
<dbReference type="Proteomes" id="UP000000591">
    <property type="component" value="Chromosome VII"/>
</dbReference>
<dbReference type="InterPro" id="IPR020846">
    <property type="entry name" value="MFS_dom"/>
</dbReference>
<evidence type="ECO:0000256" key="3">
    <source>
        <dbReference type="ARBA" id="ARBA00022692"/>
    </source>
</evidence>
<name>Q74ZK5_EREGS</name>
<comment type="subcellular location">
    <subcellularLocation>
        <location evidence="1">Membrane</location>
        <topology evidence="1">Multi-pass membrane protein</topology>
    </subcellularLocation>
</comment>
<dbReference type="FunCoup" id="Q74ZK5">
    <property type="interactions" value="35"/>
</dbReference>
<keyword evidence="11" id="KW-1185">Reference proteome</keyword>
<feature type="transmembrane region" description="Helical" evidence="8">
    <location>
        <begin position="412"/>
        <end position="430"/>
    </location>
</feature>
<protein>
    <submittedName>
        <fullName evidence="10">AGR195Wp</fullName>
    </submittedName>
</protein>
<evidence type="ECO:0000313" key="10">
    <source>
        <dbReference type="EMBL" id="AAS54685.1"/>
    </source>
</evidence>
<feature type="compositionally biased region" description="Basic and acidic residues" evidence="7">
    <location>
        <begin position="122"/>
        <end position="134"/>
    </location>
</feature>
<evidence type="ECO:0000259" key="9">
    <source>
        <dbReference type="PROSITE" id="PS50850"/>
    </source>
</evidence>
<sequence>MPSLNYEHPISIPIDQISSQLSLDTRLRAGPGFGDEIEDINLDLDGAALRKATMCALDNYSQEDDSAFWNFIRGNNTEGNDDKNKKNEEARAGDGPKGKAGTDSRGNSTKVEGTPDEDGDSSEDRSGTKNEYNTRDCSLSREQSGFDPPYTAFSRLQRSVIFAVIIFIGFLGPMAGNIYIPALPILEQDFAVSTTTINGTVSVFMAVFSVGPLLWALHADFGGRKLLYVLSMGLNVIVNVLLAVMPARIGALFVLRVVQAFASSSALSLGAGTVSDITPPKNRGKAIAYFMLGPNAGPILAPIIAGLILFDNDRWRWLFGFTSIMAGIGFLLVCVFLPETLRCIVGNGDVRWRLAGFAEGRFDDYTRQPRLLLMKSFGIQHPVSTSPEFRRLYPRPPKPSLKTYWEIVKEPNLTICSLSTALMFATYYGFSVTFAHYLKLDYGFSNLAIGACYACPGVALMMGSLLGGHISDRFRRKWVAKNPGKTFPSYNRLISQVFGICVSMAGCIGYGWGIQFHYHIAIVLFFSFLMALGMTWCSNSTMTFLTESNPKRAAGTIAVSNSFRNIAAAISSAIIFKLCNAMGVGWCFTGLGLIDLLSMLSVYYLIRNGREITRIAAEL</sequence>
<gene>
    <name evidence="10" type="ORF">AGOS_AGR195W</name>
</gene>
<dbReference type="OrthoDB" id="3066029at2759"/>
<dbReference type="CDD" id="cd17323">
    <property type="entry name" value="MFS_Tpo1_MDR_like"/>
    <property type="match status" value="1"/>
</dbReference>
<accession>Q74ZK5</accession>
<feature type="transmembrane region" description="Helical" evidence="8">
    <location>
        <begin position="200"/>
        <end position="219"/>
    </location>
</feature>
<dbReference type="RefSeq" id="NP_986861.1">
    <property type="nucleotide sequence ID" value="NM_211923.1"/>
</dbReference>
<dbReference type="EMBL" id="AE016820">
    <property type="protein sequence ID" value="AAS54685.1"/>
    <property type="molecule type" value="Genomic_DNA"/>
</dbReference>
<keyword evidence="2" id="KW-0813">Transport</keyword>
<dbReference type="PANTHER" id="PTHR23502">
    <property type="entry name" value="MAJOR FACILITATOR SUPERFAMILY"/>
    <property type="match status" value="1"/>
</dbReference>
<dbReference type="GO" id="GO:0005275">
    <property type="term" value="F:amine transmembrane transporter activity"/>
    <property type="evidence" value="ECO:0000318"/>
    <property type="project" value="GO_Central"/>
</dbReference>
<reference evidence="10 11" key="1">
    <citation type="journal article" date="2004" name="Science">
        <title>The Ashbya gossypii genome as a tool for mapping the ancient Saccharomyces cerevisiae genome.</title>
        <authorList>
            <person name="Dietrich F.S."/>
            <person name="Voegeli S."/>
            <person name="Brachat S."/>
            <person name="Lerch A."/>
            <person name="Gates K."/>
            <person name="Steiner S."/>
            <person name="Mohr C."/>
            <person name="Pohlmann R."/>
            <person name="Luedi P."/>
            <person name="Choi S."/>
            <person name="Wing R.A."/>
            <person name="Flavier A."/>
            <person name="Gaffney T.D."/>
            <person name="Philippsen P."/>
        </authorList>
    </citation>
    <scope>NUCLEOTIDE SEQUENCE [LARGE SCALE GENOMIC DNA]</scope>
    <source>
        <strain evidence="11">ATCC 10895 / CBS 109.51 / FGSC 9923 / NRRL Y-1056</strain>
    </source>
</reference>
<dbReference type="KEGG" id="ago:AGOS_AGR195W"/>
<keyword evidence="4 8" id="KW-1133">Transmembrane helix</keyword>
<dbReference type="eggNOG" id="KOG0255">
    <property type="taxonomic scope" value="Eukaryota"/>
</dbReference>
<feature type="transmembrane region" description="Helical" evidence="8">
    <location>
        <begin position="160"/>
        <end position="180"/>
    </location>
</feature>
<reference evidence="11" key="2">
    <citation type="journal article" date="2013" name="G3 (Bethesda)">
        <title>Genomes of Ashbya fungi isolated from insects reveal four mating-type loci, numerous translocations, lack of transposons, and distinct gene duplications.</title>
        <authorList>
            <person name="Dietrich F.S."/>
            <person name="Voegeli S."/>
            <person name="Kuo S."/>
            <person name="Philippsen P."/>
        </authorList>
    </citation>
    <scope>GENOME REANNOTATION</scope>
    <source>
        <strain evidence="11">ATCC 10895 / CBS 109.51 / FGSC 9923 / NRRL Y-1056</strain>
    </source>
</reference>
<evidence type="ECO:0000256" key="8">
    <source>
        <dbReference type="SAM" id="Phobius"/>
    </source>
</evidence>
<dbReference type="AlphaFoldDB" id="Q74ZK5"/>
<dbReference type="GO" id="GO:0055085">
    <property type="term" value="P:transmembrane transport"/>
    <property type="evidence" value="ECO:0000318"/>
    <property type="project" value="GO_Central"/>
</dbReference>
<feature type="transmembrane region" description="Helical" evidence="8">
    <location>
        <begin position="582"/>
        <end position="606"/>
    </location>
</feature>
<evidence type="ECO:0000256" key="1">
    <source>
        <dbReference type="ARBA" id="ARBA00004141"/>
    </source>
</evidence>
<evidence type="ECO:0000256" key="7">
    <source>
        <dbReference type="SAM" id="MobiDB-lite"/>
    </source>
</evidence>
<dbReference type="SUPFAM" id="SSF103473">
    <property type="entry name" value="MFS general substrate transporter"/>
    <property type="match status" value="1"/>
</dbReference>
<dbReference type="InterPro" id="IPR036259">
    <property type="entry name" value="MFS_trans_sf"/>
</dbReference>
<comment type="similarity">
    <text evidence="6">Belongs to the major facilitator superfamily. CAR1 family.</text>
</comment>
<dbReference type="PANTHER" id="PTHR23502:SF21">
    <property type="entry name" value="DITYROSINE TRANSPORTER 1"/>
    <property type="match status" value="1"/>
</dbReference>
<dbReference type="OMA" id="FQAFGSC"/>
<dbReference type="InParanoid" id="Q74ZK5"/>